<accession>A0ABT0C6S7</accession>
<name>A0ABT0C6S7_THEVL</name>
<evidence type="ECO:0000259" key="3">
    <source>
        <dbReference type="PROSITE" id="PS50893"/>
    </source>
</evidence>
<dbReference type="InterPro" id="IPR027417">
    <property type="entry name" value="P-loop_NTPase"/>
</dbReference>
<dbReference type="RefSeq" id="WP_244348587.1">
    <property type="nucleotide sequence ID" value="NZ_JAFIRA010000001.1"/>
</dbReference>
<dbReference type="Pfam" id="PF00005">
    <property type="entry name" value="ABC_tran"/>
    <property type="match status" value="1"/>
</dbReference>
<dbReference type="Gene3D" id="3.40.50.300">
    <property type="entry name" value="P-loop containing nucleotide triphosphate hydrolases"/>
    <property type="match status" value="1"/>
</dbReference>
<reference evidence="4" key="1">
    <citation type="submission" date="2021-02" db="EMBL/GenBank/DDBJ databases">
        <title>The CRISPR/cas machinery reduction and long-range gene transfer in the hot spring cyanobacterium Synechococcus.</title>
        <authorList>
            <person name="Dvorak P."/>
            <person name="Jahodarova E."/>
            <person name="Hasler P."/>
            <person name="Poulickova A."/>
        </authorList>
    </citation>
    <scope>NUCLEOTIDE SEQUENCE</scope>
    <source>
        <strain evidence="4">Rupite</strain>
    </source>
</reference>
<comment type="caution">
    <text evidence="4">The sequence shown here is derived from an EMBL/GenBank/DDBJ whole genome shotgun (WGS) entry which is preliminary data.</text>
</comment>
<dbReference type="Proteomes" id="UP000830835">
    <property type="component" value="Unassembled WGS sequence"/>
</dbReference>
<dbReference type="EMBL" id="JAFIRA010000001">
    <property type="protein sequence ID" value="MCJ2541407.1"/>
    <property type="molecule type" value="Genomic_DNA"/>
</dbReference>
<dbReference type="GO" id="GO:0005524">
    <property type="term" value="F:ATP binding"/>
    <property type="evidence" value="ECO:0007669"/>
    <property type="project" value="UniProtKB-KW"/>
</dbReference>
<evidence type="ECO:0000256" key="2">
    <source>
        <dbReference type="ARBA" id="ARBA00022840"/>
    </source>
</evidence>
<evidence type="ECO:0000313" key="5">
    <source>
        <dbReference type="Proteomes" id="UP000830835"/>
    </source>
</evidence>
<keyword evidence="2 4" id="KW-0067">ATP-binding</keyword>
<feature type="domain" description="ABC transporter" evidence="3">
    <location>
        <begin position="13"/>
        <end position="243"/>
    </location>
</feature>
<gene>
    <name evidence="4" type="ORF">JX360_00560</name>
</gene>
<dbReference type="PROSITE" id="PS50893">
    <property type="entry name" value="ABC_TRANSPORTER_2"/>
    <property type="match status" value="1"/>
</dbReference>
<dbReference type="InterPro" id="IPR003439">
    <property type="entry name" value="ABC_transporter-like_ATP-bd"/>
</dbReference>
<keyword evidence="1" id="KW-0547">Nucleotide-binding</keyword>
<protein>
    <submittedName>
        <fullName evidence="4">ABC transporter ATP-binding protein</fullName>
    </submittedName>
</protein>
<dbReference type="SMART" id="SM00382">
    <property type="entry name" value="AAA"/>
    <property type="match status" value="1"/>
</dbReference>
<dbReference type="InterPro" id="IPR017871">
    <property type="entry name" value="ABC_transporter-like_CS"/>
</dbReference>
<dbReference type="InterPro" id="IPR003593">
    <property type="entry name" value="AAA+_ATPase"/>
</dbReference>
<dbReference type="SUPFAM" id="SSF52540">
    <property type="entry name" value="P-loop containing nucleoside triphosphate hydrolases"/>
    <property type="match status" value="1"/>
</dbReference>
<sequence>MAPTLPQTQPAAVELQSVWKRFGQQVAVQDLSLRIPQGEVFALLGPNGAGKSTTIRMLTSLTRPSQGSIQVGGYDVVREPLLVRQQIGVVLQPITLEAELTVWENLEFHARMHHIPNPERQRRIDQWLDYVRLADRRQDKVKTLSGGMKRRLQVARALLHRPQILFLDEPTVGLDPQARRLLWEILRDLNQQGMTLLVTTHYMEEAEELCDRIGIMEGGRLIELGSPAQLRAKHGEALLVRSLPGQEADYTFFPSLAEAQRQLEAEPDKTGLMVRPANLEDIFVRLTGRRLD</sequence>
<dbReference type="PANTHER" id="PTHR43582">
    <property type="entry name" value="LINEARMYCIN RESISTANCE ATP-BINDING PROTEIN LNRL"/>
    <property type="match status" value="1"/>
</dbReference>
<evidence type="ECO:0000256" key="1">
    <source>
        <dbReference type="ARBA" id="ARBA00022741"/>
    </source>
</evidence>
<proteinExistence type="predicted"/>
<dbReference type="PROSITE" id="PS00211">
    <property type="entry name" value="ABC_TRANSPORTER_1"/>
    <property type="match status" value="1"/>
</dbReference>
<evidence type="ECO:0000313" key="4">
    <source>
        <dbReference type="EMBL" id="MCJ2541407.1"/>
    </source>
</evidence>
<keyword evidence="5" id="KW-1185">Reference proteome</keyword>
<dbReference type="PANTHER" id="PTHR43582:SF2">
    <property type="entry name" value="LINEARMYCIN RESISTANCE ATP-BINDING PROTEIN LNRL"/>
    <property type="match status" value="1"/>
</dbReference>
<organism evidence="4 5">
    <name type="scientific">Thermostichus vulcanus str. 'Rupite'</name>
    <dbReference type="NCBI Taxonomy" id="2813851"/>
    <lineage>
        <taxon>Bacteria</taxon>
        <taxon>Bacillati</taxon>
        <taxon>Cyanobacteriota</taxon>
        <taxon>Cyanophyceae</taxon>
        <taxon>Thermostichales</taxon>
        <taxon>Thermostichaceae</taxon>
        <taxon>Thermostichus</taxon>
    </lineage>
</organism>